<dbReference type="PANTHER" id="PTHR31108:SF1">
    <property type="entry name" value="HSAC2 DOMAIN-CONTAINING PROTEIN"/>
    <property type="match status" value="1"/>
</dbReference>
<dbReference type="PANTHER" id="PTHR31108">
    <property type="entry name" value="TUMOR PROTEIN P63-REGULATED GENE 1-LIKE PROTEIN"/>
    <property type="match status" value="1"/>
</dbReference>
<name>A0A443RLT8_9ACAR</name>
<dbReference type="Proteomes" id="UP000285301">
    <property type="component" value="Unassembled WGS sequence"/>
</dbReference>
<feature type="domain" description="HSac2" evidence="2">
    <location>
        <begin position="90"/>
        <end position="263"/>
    </location>
</feature>
<dbReference type="OrthoDB" id="10012704at2759"/>
<proteinExistence type="inferred from homology"/>
<sequence length="291" mass="33226">MSANRNYKFTEIRKQIEDGENANDDTIEDSEQQIVNTAFNGVTLSLSQTNTENEANANVATSDVNSEFTRSPSRNSTSSLDDSNANAYFGLRDGALESAVFKCKPVILNRIDGELIGVWLLTLIDHWDIERERLLFLTDYSLIILKYDFIAQKLLKYNRIPLLRLDKIVVGNLKYPEGSLLPPRNQLGIRLLWNNEEEVHFTSKWNPFSEDIPWITITSHPLVMSGGVHRETCDVQDFTRAFLQNIQKETVNTRCQIINTSIIIENYANLFAIFHNVSALGFFKNRGKISF</sequence>
<dbReference type="Pfam" id="PF12456">
    <property type="entry name" value="hSac2"/>
    <property type="match status" value="1"/>
</dbReference>
<evidence type="ECO:0000313" key="4">
    <source>
        <dbReference type="Proteomes" id="UP000285301"/>
    </source>
</evidence>
<organism evidence="3 4">
    <name type="scientific">Dinothrombium tinctorium</name>
    <dbReference type="NCBI Taxonomy" id="1965070"/>
    <lineage>
        <taxon>Eukaryota</taxon>
        <taxon>Metazoa</taxon>
        <taxon>Ecdysozoa</taxon>
        <taxon>Arthropoda</taxon>
        <taxon>Chelicerata</taxon>
        <taxon>Arachnida</taxon>
        <taxon>Acari</taxon>
        <taxon>Acariformes</taxon>
        <taxon>Trombidiformes</taxon>
        <taxon>Prostigmata</taxon>
        <taxon>Anystina</taxon>
        <taxon>Parasitengona</taxon>
        <taxon>Trombidioidea</taxon>
        <taxon>Trombidiidae</taxon>
        <taxon>Dinothrombium</taxon>
    </lineage>
</organism>
<dbReference type="InterPro" id="IPR034753">
    <property type="entry name" value="hSac2"/>
</dbReference>
<evidence type="ECO:0000313" key="3">
    <source>
        <dbReference type="EMBL" id="RWS16234.1"/>
    </source>
</evidence>
<keyword evidence="4" id="KW-1185">Reference proteome</keyword>
<comment type="similarity">
    <text evidence="1">Belongs to the TPRG1 family.</text>
</comment>
<evidence type="ECO:0000256" key="1">
    <source>
        <dbReference type="ARBA" id="ARBA00009163"/>
    </source>
</evidence>
<reference evidence="3 4" key="1">
    <citation type="journal article" date="2018" name="Gigascience">
        <title>Genomes of trombidid mites reveal novel predicted allergens and laterally-transferred genes associated with secondary metabolism.</title>
        <authorList>
            <person name="Dong X."/>
            <person name="Chaisiri K."/>
            <person name="Xia D."/>
            <person name="Armstrong S.D."/>
            <person name="Fang Y."/>
            <person name="Donnelly M.J."/>
            <person name="Kadowaki T."/>
            <person name="McGarry J.W."/>
            <person name="Darby A.C."/>
            <person name="Makepeace B.L."/>
        </authorList>
    </citation>
    <scope>NUCLEOTIDE SEQUENCE [LARGE SCALE GENOMIC DNA]</scope>
    <source>
        <strain evidence="3">UoL-WK</strain>
    </source>
</reference>
<comment type="caution">
    <text evidence="3">The sequence shown here is derived from an EMBL/GenBank/DDBJ whole genome shotgun (WGS) entry which is preliminary data.</text>
</comment>
<evidence type="ECO:0000259" key="2">
    <source>
        <dbReference type="PROSITE" id="PS51791"/>
    </source>
</evidence>
<dbReference type="GO" id="GO:0005737">
    <property type="term" value="C:cytoplasm"/>
    <property type="evidence" value="ECO:0007669"/>
    <property type="project" value="TreeGrafter"/>
</dbReference>
<dbReference type="InterPro" id="IPR022158">
    <property type="entry name" value="Inositol_phosphatase"/>
</dbReference>
<gene>
    <name evidence="3" type="ORF">B4U79_13077</name>
</gene>
<dbReference type="STRING" id="1965070.A0A443RLT8"/>
<accession>A0A443RLT8</accession>
<dbReference type="InterPro" id="IPR040242">
    <property type="entry name" value="TPRG1-like"/>
</dbReference>
<dbReference type="AlphaFoldDB" id="A0A443RLT8"/>
<dbReference type="PROSITE" id="PS51791">
    <property type="entry name" value="HSAC2"/>
    <property type="match status" value="1"/>
</dbReference>
<dbReference type="EMBL" id="NCKU01000265">
    <property type="protein sequence ID" value="RWS16234.1"/>
    <property type="molecule type" value="Genomic_DNA"/>
</dbReference>
<protein>
    <submittedName>
        <fullName evidence="3">Tumor protein p63-regulated gene 1-like protein</fullName>
    </submittedName>
</protein>